<gene>
    <name evidence="7" type="ORF">CLV72_10370</name>
</gene>
<evidence type="ECO:0000256" key="5">
    <source>
        <dbReference type="ARBA" id="ARBA00023136"/>
    </source>
</evidence>
<dbReference type="PANTHER" id="PTHR35007">
    <property type="entry name" value="INTEGRAL MEMBRANE PROTEIN-RELATED"/>
    <property type="match status" value="1"/>
</dbReference>
<dbReference type="Pfam" id="PF00482">
    <property type="entry name" value="T2SSF"/>
    <property type="match status" value="1"/>
</dbReference>
<feature type="domain" description="Type II secretion system protein GspF" evidence="6">
    <location>
        <begin position="65"/>
        <end position="187"/>
    </location>
</feature>
<reference evidence="7 8" key="1">
    <citation type="submission" date="2018-03" db="EMBL/GenBank/DDBJ databases">
        <title>Genomic Encyclopedia of Archaeal and Bacterial Type Strains, Phase II (KMG-II): from individual species to whole genera.</title>
        <authorList>
            <person name="Goeker M."/>
        </authorList>
    </citation>
    <scope>NUCLEOTIDE SEQUENCE [LARGE SCALE GENOMIC DNA]</scope>
    <source>
        <strain evidence="7 8">DSM 45601</strain>
    </source>
</reference>
<sequence length="238" mass="23982">MTALAAAACVGLAVWLLGSAAPGRVRLRRLRPSGGAPVRSLPDLRRAVLRGGERELWQRAVVELCAALAAELHAGRTAADALAAAADEAPPAVAARLAPVAAAARSGDDPVDALVALSRLPGAGGLAYLAACWRVGAGTGAGFAQVADRLADTLADGLARRRETAAQLAGPRTTAILLAALPAAGLALATSLDERPLAFLLGTPAGLACLAAGITLDAAGLWWTLRISSRACTAQELR</sequence>
<evidence type="ECO:0000256" key="1">
    <source>
        <dbReference type="ARBA" id="ARBA00004651"/>
    </source>
</evidence>
<dbReference type="EMBL" id="PVZC01000003">
    <property type="protein sequence ID" value="PRX99474.1"/>
    <property type="molecule type" value="Genomic_DNA"/>
</dbReference>
<evidence type="ECO:0000256" key="3">
    <source>
        <dbReference type="ARBA" id="ARBA00022692"/>
    </source>
</evidence>
<proteinExistence type="predicted"/>
<keyword evidence="8" id="KW-1185">Reference proteome</keyword>
<keyword evidence="3" id="KW-0812">Transmembrane</keyword>
<evidence type="ECO:0000313" key="8">
    <source>
        <dbReference type="Proteomes" id="UP000237846"/>
    </source>
</evidence>
<dbReference type="Proteomes" id="UP000237846">
    <property type="component" value="Unassembled WGS sequence"/>
</dbReference>
<dbReference type="GO" id="GO:0005886">
    <property type="term" value="C:plasma membrane"/>
    <property type="evidence" value="ECO:0007669"/>
    <property type="project" value="UniProtKB-SubCell"/>
</dbReference>
<keyword evidence="4" id="KW-1133">Transmembrane helix</keyword>
<keyword evidence="2" id="KW-1003">Cell membrane</keyword>
<comment type="subcellular location">
    <subcellularLocation>
        <location evidence="1">Cell membrane</location>
        <topology evidence="1">Multi-pass membrane protein</topology>
    </subcellularLocation>
</comment>
<keyword evidence="5" id="KW-0472">Membrane</keyword>
<evidence type="ECO:0000256" key="4">
    <source>
        <dbReference type="ARBA" id="ARBA00022989"/>
    </source>
</evidence>
<accession>A0A2T0Q6P7</accession>
<dbReference type="RefSeq" id="WP_211302803.1">
    <property type="nucleotide sequence ID" value="NZ_PVZC01000003.1"/>
</dbReference>
<dbReference type="AlphaFoldDB" id="A0A2T0Q6P7"/>
<dbReference type="InterPro" id="IPR018076">
    <property type="entry name" value="T2SS_GspF_dom"/>
</dbReference>
<protein>
    <submittedName>
        <fullName evidence="7">Tight adherence protein B</fullName>
    </submittedName>
</protein>
<name>A0A2T0Q6P7_9ACTN</name>
<evidence type="ECO:0000313" key="7">
    <source>
        <dbReference type="EMBL" id="PRX99474.1"/>
    </source>
</evidence>
<dbReference type="PANTHER" id="PTHR35007:SF4">
    <property type="entry name" value="CONSERVED TRANSMEMBRANE PROTEIN-RELATED"/>
    <property type="match status" value="1"/>
</dbReference>
<comment type="caution">
    <text evidence="7">The sequence shown here is derived from an EMBL/GenBank/DDBJ whole genome shotgun (WGS) entry which is preliminary data.</text>
</comment>
<evidence type="ECO:0000259" key="6">
    <source>
        <dbReference type="Pfam" id="PF00482"/>
    </source>
</evidence>
<organism evidence="7 8">
    <name type="scientific">Allonocardiopsis opalescens</name>
    <dbReference type="NCBI Taxonomy" id="1144618"/>
    <lineage>
        <taxon>Bacteria</taxon>
        <taxon>Bacillati</taxon>
        <taxon>Actinomycetota</taxon>
        <taxon>Actinomycetes</taxon>
        <taxon>Streptosporangiales</taxon>
        <taxon>Allonocardiopsis</taxon>
    </lineage>
</organism>
<evidence type="ECO:0000256" key="2">
    <source>
        <dbReference type="ARBA" id="ARBA00022475"/>
    </source>
</evidence>